<protein>
    <submittedName>
        <fullName evidence="15">Putative Peptidase, M50 family</fullName>
    </submittedName>
</protein>
<evidence type="ECO:0000313" key="15">
    <source>
        <dbReference type="EMBL" id="CBI10091.1"/>
    </source>
</evidence>
<evidence type="ECO:0000259" key="14">
    <source>
        <dbReference type="Pfam" id="PF02163"/>
    </source>
</evidence>
<dbReference type="InterPro" id="IPR052348">
    <property type="entry name" value="Metallopeptidase_M50B"/>
</dbReference>
<feature type="transmembrane region" description="Helical" evidence="13">
    <location>
        <begin position="208"/>
        <end position="228"/>
    </location>
</feature>
<organism evidence="15">
    <name type="scientific">mine drainage metagenome</name>
    <dbReference type="NCBI Taxonomy" id="410659"/>
    <lineage>
        <taxon>unclassified sequences</taxon>
        <taxon>metagenomes</taxon>
        <taxon>ecological metagenomes</taxon>
    </lineage>
</organism>
<evidence type="ECO:0000256" key="12">
    <source>
        <dbReference type="ARBA" id="ARBA00023136"/>
    </source>
</evidence>
<evidence type="ECO:0000256" key="1">
    <source>
        <dbReference type="ARBA" id="ARBA00001947"/>
    </source>
</evidence>
<feature type="transmembrane region" description="Helical" evidence="13">
    <location>
        <begin position="12"/>
        <end position="35"/>
    </location>
</feature>
<keyword evidence="12 13" id="KW-0472">Membrane</keyword>
<keyword evidence="6 13" id="KW-0812">Transmembrane</keyword>
<feature type="transmembrane region" description="Helical" evidence="13">
    <location>
        <begin position="131"/>
        <end position="155"/>
    </location>
</feature>
<dbReference type="PANTHER" id="PTHR35864:SF1">
    <property type="entry name" value="ZINC METALLOPROTEASE YWHC-RELATED"/>
    <property type="match status" value="1"/>
</dbReference>
<gene>
    <name evidence="15" type="ORF">CARN7_0852</name>
</gene>
<evidence type="ECO:0000256" key="10">
    <source>
        <dbReference type="ARBA" id="ARBA00022989"/>
    </source>
</evidence>
<feature type="transmembrane region" description="Helical" evidence="13">
    <location>
        <begin position="55"/>
        <end position="79"/>
    </location>
</feature>
<sequence>MELNLIQKIAIWVIPVIFAITLHEAAHGYVARYFGDKSAWMLGRVTLNPLKHIDPIGTILVPLSILIMSKLLGGGFILFGWAKPVPVNFSALRRPKQDMLWVALAGPAANLLMAMIWALVIHLGVALGDSYSQALVLMGAAGIFINAILMALNLLPLPPLDGGRVLVSLLPNQYAWRVANIEPYGFYILLFLMALGWLNVLLSPVMGIVLILTSAVAGVGSGDIAYLIQTITS</sequence>
<keyword evidence="9" id="KW-0862">Zinc</keyword>
<feature type="domain" description="Peptidase M50" evidence="14">
    <location>
        <begin position="133"/>
        <end position="172"/>
    </location>
</feature>
<keyword evidence="5" id="KW-0645">Protease</keyword>
<dbReference type="GO" id="GO:0008237">
    <property type="term" value="F:metallopeptidase activity"/>
    <property type="evidence" value="ECO:0007669"/>
    <property type="project" value="UniProtKB-KW"/>
</dbReference>
<dbReference type="GO" id="GO:0006508">
    <property type="term" value="P:proteolysis"/>
    <property type="evidence" value="ECO:0007669"/>
    <property type="project" value="UniProtKB-KW"/>
</dbReference>
<dbReference type="CDD" id="cd06158">
    <property type="entry name" value="S2P-M50_like_1"/>
    <property type="match status" value="1"/>
</dbReference>
<keyword evidence="4" id="KW-1003">Cell membrane</keyword>
<comment type="cofactor">
    <cofactor evidence="1">
        <name>Zn(2+)</name>
        <dbReference type="ChEBI" id="CHEBI:29105"/>
    </cofactor>
</comment>
<keyword evidence="10 13" id="KW-1133">Transmembrane helix</keyword>
<keyword evidence="7" id="KW-0479">Metal-binding</keyword>
<dbReference type="InterPro" id="IPR008915">
    <property type="entry name" value="Peptidase_M50"/>
</dbReference>
<feature type="domain" description="Peptidase M50" evidence="14">
    <location>
        <begin position="14"/>
        <end position="122"/>
    </location>
</feature>
<feature type="transmembrane region" description="Helical" evidence="13">
    <location>
        <begin position="100"/>
        <end position="125"/>
    </location>
</feature>
<dbReference type="GO" id="GO:0005886">
    <property type="term" value="C:plasma membrane"/>
    <property type="evidence" value="ECO:0007669"/>
    <property type="project" value="UniProtKB-SubCell"/>
</dbReference>
<evidence type="ECO:0000256" key="8">
    <source>
        <dbReference type="ARBA" id="ARBA00022801"/>
    </source>
</evidence>
<proteinExistence type="inferred from homology"/>
<name>E6QS69_9ZZZZ</name>
<comment type="similarity">
    <text evidence="3">Belongs to the peptidase M50B family.</text>
</comment>
<evidence type="ECO:0000256" key="13">
    <source>
        <dbReference type="SAM" id="Phobius"/>
    </source>
</evidence>
<dbReference type="AlphaFoldDB" id="E6QS69"/>
<dbReference type="Pfam" id="PF02163">
    <property type="entry name" value="Peptidase_M50"/>
    <property type="match status" value="2"/>
</dbReference>
<evidence type="ECO:0000256" key="11">
    <source>
        <dbReference type="ARBA" id="ARBA00023049"/>
    </source>
</evidence>
<evidence type="ECO:0000256" key="9">
    <source>
        <dbReference type="ARBA" id="ARBA00022833"/>
    </source>
</evidence>
<dbReference type="InterPro" id="IPR044537">
    <property type="entry name" value="Rip2-like"/>
</dbReference>
<evidence type="ECO:0000256" key="5">
    <source>
        <dbReference type="ARBA" id="ARBA00022670"/>
    </source>
</evidence>
<evidence type="ECO:0000256" key="6">
    <source>
        <dbReference type="ARBA" id="ARBA00022692"/>
    </source>
</evidence>
<evidence type="ECO:0000256" key="3">
    <source>
        <dbReference type="ARBA" id="ARBA00007931"/>
    </source>
</evidence>
<dbReference type="EMBL" id="CABR01000069">
    <property type="protein sequence ID" value="CBI10091.1"/>
    <property type="molecule type" value="Genomic_DNA"/>
</dbReference>
<reference evidence="15" key="1">
    <citation type="submission" date="2009-10" db="EMBL/GenBank/DDBJ databases">
        <title>Diversity of trophic interactions inside an arsenic-rich microbial ecosystem.</title>
        <authorList>
            <person name="Bertin P.N."/>
            <person name="Heinrich-Salmeron A."/>
            <person name="Pelletier E."/>
            <person name="Goulhen-Chollet F."/>
            <person name="Arsene-Ploetze F."/>
            <person name="Gallien S."/>
            <person name="Calteau A."/>
            <person name="Vallenet D."/>
            <person name="Casiot C."/>
            <person name="Chane-Woon-Ming B."/>
            <person name="Giloteaux L."/>
            <person name="Barakat M."/>
            <person name="Bonnefoy V."/>
            <person name="Bruneel O."/>
            <person name="Chandler M."/>
            <person name="Cleiss J."/>
            <person name="Duran R."/>
            <person name="Elbaz-Poulichet F."/>
            <person name="Fonknechten N."/>
            <person name="Lauga B."/>
            <person name="Mornico D."/>
            <person name="Ortet P."/>
            <person name="Schaeffer C."/>
            <person name="Siguier P."/>
            <person name="Alexander Thil Smith A."/>
            <person name="Van Dorsselaer A."/>
            <person name="Weissenbach J."/>
            <person name="Medigue C."/>
            <person name="Le Paslier D."/>
        </authorList>
    </citation>
    <scope>NUCLEOTIDE SEQUENCE</scope>
</reference>
<comment type="caution">
    <text evidence="15">The sequence shown here is derived from an EMBL/GenBank/DDBJ whole genome shotgun (WGS) entry which is preliminary data.</text>
</comment>
<evidence type="ECO:0000256" key="2">
    <source>
        <dbReference type="ARBA" id="ARBA00004651"/>
    </source>
</evidence>
<evidence type="ECO:0000256" key="7">
    <source>
        <dbReference type="ARBA" id="ARBA00022723"/>
    </source>
</evidence>
<comment type="subcellular location">
    <subcellularLocation>
        <location evidence="2">Cell membrane</location>
        <topology evidence="2">Multi-pass membrane protein</topology>
    </subcellularLocation>
</comment>
<keyword evidence="11" id="KW-0482">Metalloprotease</keyword>
<keyword evidence="8" id="KW-0378">Hydrolase</keyword>
<evidence type="ECO:0000256" key="4">
    <source>
        <dbReference type="ARBA" id="ARBA00022475"/>
    </source>
</evidence>
<dbReference type="GO" id="GO:0046872">
    <property type="term" value="F:metal ion binding"/>
    <property type="evidence" value="ECO:0007669"/>
    <property type="project" value="UniProtKB-KW"/>
</dbReference>
<accession>E6QS69</accession>
<feature type="transmembrane region" description="Helical" evidence="13">
    <location>
        <begin position="184"/>
        <end position="202"/>
    </location>
</feature>
<dbReference type="PANTHER" id="PTHR35864">
    <property type="entry name" value="ZINC METALLOPROTEASE MJ0611-RELATED"/>
    <property type="match status" value="1"/>
</dbReference>